<reference evidence="2 3" key="1">
    <citation type="submission" date="2022-11" db="EMBL/GenBank/DDBJ databases">
        <title>Study of microbial diversity in lake waters.</title>
        <authorList>
            <person name="Zhang J."/>
        </authorList>
    </citation>
    <scope>NUCLEOTIDE SEQUENCE [LARGE SCALE GENOMIC DNA]</scope>
    <source>
        <strain evidence="2 3">DT12</strain>
    </source>
</reference>
<sequence length="89" mass="9773">MARKKNEPTAELVNNGEAILLWKAKGPLSNAEHEQLAEKCRFEQEQSGVKIVLVPFAVDAELVYPQATQAPADDPQQQVNDSEPSGDDQ</sequence>
<keyword evidence="3" id="KW-1185">Reference proteome</keyword>
<evidence type="ECO:0000256" key="1">
    <source>
        <dbReference type="SAM" id="MobiDB-lite"/>
    </source>
</evidence>
<organism evidence="2 3">
    <name type="scientific">Tumebacillus lacus</name>
    <dbReference type="NCBI Taxonomy" id="2995335"/>
    <lineage>
        <taxon>Bacteria</taxon>
        <taxon>Bacillati</taxon>
        <taxon>Bacillota</taxon>
        <taxon>Bacilli</taxon>
        <taxon>Bacillales</taxon>
        <taxon>Alicyclobacillaceae</taxon>
        <taxon>Tumebacillus</taxon>
    </lineage>
</organism>
<evidence type="ECO:0000313" key="3">
    <source>
        <dbReference type="Proteomes" id="UP001208017"/>
    </source>
</evidence>
<dbReference type="RefSeq" id="WP_267151651.1">
    <property type="nucleotide sequence ID" value="NZ_JAPMLT010000004.1"/>
</dbReference>
<dbReference type="EMBL" id="JAPMLT010000004">
    <property type="protein sequence ID" value="MCX7570406.1"/>
    <property type="molecule type" value="Genomic_DNA"/>
</dbReference>
<evidence type="ECO:0000313" key="2">
    <source>
        <dbReference type="EMBL" id="MCX7570406.1"/>
    </source>
</evidence>
<protein>
    <submittedName>
        <fullName evidence="2">Uncharacterized protein</fullName>
    </submittedName>
</protein>
<proteinExistence type="predicted"/>
<feature type="compositionally biased region" description="Low complexity" evidence="1">
    <location>
        <begin position="65"/>
        <end position="78"/>
    </location>
</feature>
<accession>A0ABT3X0H1</accession>
<dbReference type="Proteomes" id="UP001208017">
    <property type="component" value="Unassembled WGS sequence"/>
</dbReference>
<gene>
    <name evidence="2" type="ORF">OS242_10570</name>
</gene>
<feature type="region of interest" description="Disordered" evidence="1">
    <location>
        <begin position="65"/>
        <end position="89"/>
    </location>
</feature>
<comment type="caution">
    <text evidence="2">The sequence shown here is derived from an EMBL/GenBank/DDBJ whole genome shotgun (WGS) entry which is preliminary data.</text>
</comment>
<name>A0ABT3X0H1_9BACL</name>